<sequence>MASNCYFGGSAGQNSNMLTYSMKSLSVGPTQHPHSFDLNTGSVLPANVGHNPFSRPSGGNNIDNIRAHSANRSIFSEFLNSQIGSSSSSNVRPSVLTGMSGGFAGGNPLFTTQNGLFKTGQRPITHRKGTDIDESFSDFRVPVSSRNVTKSLLNKSGDRNYFFERDVRLFKLQAHFV</sequence>
<dbReference type="AlphaFoldDB" id="A0A8J4WDF2"/>
<keyword evidence="2" id="KW-1185">Reference proteome</keyword>
<proteinExistence type="predicted"/>
<name>A0A8J4WDF2_9TREM</name>
<dbReference type="EMBL" id="LUCH01010986">
    <property type="protein sequence ID" value="KAF5395664.1"/>
    <property type="molecule type" value="Genomic_DNA"/>
</dbReference>
<dbReference type="Proteomes" id="UP000748531">
    <property type="component" value="Unassembled WGS sequence"/>
</dbReference>
<comment type="caution">
    <text evidence="1">The sequence shown here is derived from an EMBL/GenBank/DDBJ whole genome shotgun (WGS) entry which is preliminary data.</text>
</comment>
<evidence type="ECO:0000313" key="1">
    <source>
        <dbReference type="EMBL" id="KAF5395664.1"/>
    </source>
</evidence>
<gene>
    <name evidence="1" type="ORF">PHET_11859</name>
</gene>
<accession>A0A8J4WDF2</accession>
<organism evidence="1 2">
    <name type="scientific">Paragonimus heterotremus</name>
    <dbReference type="NCBI Taxonomy" id="100268"/>
    <lineage>
        <taxon>Eukaryota</taxon>
        <taxon>Metazoa</taxon>
        <taxon>Spiralia</taxon>
        <taxon>Lophotrochozoa</taxon>
        <taxon>Platyhelminthes</taxon>
        <taxon>Trematoda</taxon>
        <taxon>Digenea</taxon>
        <taxon>Plagiorchiida</taxon>
        <taxon>Troglotremata</taxon>
        <taxon>Troglotrematidae</taxon>
        <taxon>Paragonimus</taxon>
    </lineage>
</organism>
<protein>
    <submittedName>
        <fullName evidence="1">Uncharacterized protein</fullName>
    </submittedName>
</protein>
<evidence type="ECO:0000313" key="2">
    <source>
        <dbReference type="Proteomes" id="UP000748531"/>
    </source>
</evidence>
<reference evidence="1" key="1">
    <citation type="submission" date="2019-05" db="EMBL/GenBank/DDBJ databases">
        <title>Annotation for the trematode Paragonimus heterotremus.</title>
        <authorList>
            <person name="Choi Y.-J."/>
        </authorList>
    </citation>
    <scope>NUCLEOTIDE SEQUENCE</scope>
    <source>
        <strain evidence="1">LC</strain>
    </source>
</reference>